<reference evidence="4 5" key="1">
    <citation type="submission" date="2016-03" db="EMBL/GenBank/DDBJ databases">
        <title>Photobacterium proteolyticum sp. nov. a protease producing bacterium isolated from ocean sediments of Laizhou Bay.</title>
        <authorList>
            <person name="Li Y."/>
        </authorList>
    </citation>
    <scope>NUCLEOTIDE SEQUENCE [LARGE SCALE GENOMIC DNA]</scope>
    <source>
        <strain evidence="4 5">R-40508</strain>
    </source>
</reference>
<dbReference type="Proteomes" id="UP000078503">
    <property type="component" value="Unassembled WGS sequence"/>
</dbReference>
<dbReference type="Pfam" id="PF24879">
    <property type="entry name" value="DUF7737"/>
    <property type="match status" value="1"/>
</dbReference>
<organism evidence="4 5">
    <name type="scientific">Photobacterium jeanii</name>
    <dbReference type="NCBI Taxonomy" id="858640"/>
    <lineage>
        <taxon>Bacteria</taxon>
        <taxon>Pseudomonadati</taxon>
        <taxon>Pseudomonadota</taxon>
        <taxon>Gammaproteobacteria</taxon>
        <taxon>Vibrionales</taxon>
        <taxon>Vibrionaceae</taxon>
        <taxon>Photobacterium</taxon>
    </lineage>
</organism>
<comment type="caution">
    <text evidence="4">The sequence shown here is derived from an EMBL/GenBank/DDBJ whole genome shotgun (WGS) entry which is preliminary data.</text>
</comment>
<evidence type="ECO:0000259" key="2">
    <source>
        <dbReference type="Pfam" id="PF13569"/>
    </source>
</evidence>
<accession>A0A178K8N0</accession>
<dbReference type="STRING" id="858640.A3K86_16820"/>
<dbReference type="OrthoDB" id="9763697at2"/>
<sequence length="1340" mass="151153">MTLTSQENAFLADVSYPFVCFDQFTVTQDTPHRELHLLFHFALSANADLENNSWQHYFGYDQDDLNRTSFASKLQQPGCEWVLIERIYAEGKIIANQCLMNWLTVTLEQLPLLEESELIDFLAKLTELQAKHPLLIEPLQPFIGSSILALPTLSEAIANQVVALVPHLKASQHWAESVTSHRCSYLIALAQEIELHGWQNADRIAALAKAISHDAQSMRGVDSLVHYQAWVDENYQHQAMQSTFKDSASTESYANYHHRIFCYGVGHQAIAKLAGYEHASDDNFAGFGFGEYPLYNNDPLADAESWIEKYFHFHKLDLYGRRKSEYPEDLPTPKDVFADREGMGTQVAQALLRRMRYFQLALDHYPNSFRSGSSVAEPLADTLKLLRKTMIEGLITPDQWVSFVHNTTHEKLYTIIGDQVIRSLPMLAEQSGNPCQLKAKAIEALAETFNLNFGEQNGSPRLKGTFDFETENELGAAFAAHLARFALNVEVPFDQEAIAAICPALINAQEESFTYSVRGMPIYDGPFADELHQLEKQQLLQATAKNHWRYANTGLFEDWLALKPKELISKIELVRACHSWAEERAIPTHGYVQFIASSLRKKLDLSEGAVKYILKHYLETSGGYLMKNITHWVSKNGMPTWLKAQLQQLITEDDNWQHNNWLSDNKKVPQLVTDLIHEYSEDEDETTTFSLAGNSPLIARINAFLTEQNAEALAAWQTLLATAATVTGAKANAKQLKQLQAQVEAIGSRTFSQALQPWLVSPICNDDSWDLEPATLDLIRGLLAATPYAQSPELEQAWFNYGLLDVVPRGNSQGIAGNALTFLQYFESQGNAIIRMLGNSHDLSAIVLLNRLQMKFKLNKTRKLIEKSIEQLASYHGLSRGELEDLATPDHGLALGQKAGQLGQYRYEINLDSGSPVKLAFFNPEGKALKSVPAAIKTQHSEELKTLRAEVKAIQNDLSAQKSRIDREMREPRNWSVSQFKQHYFEHPLMAVIARTLVWTFTSDQTTTSAIYHDGAWRDANGQPSEPISDNCTICLWHPIEASEEETLQWRHYILQQGLVQAIKQVFREIYLLTDAEVATHDHSLRMAAHIVRQHQFVTLARGRGWNAKLMTFWDYESGDPLAYISTPLAHLGMEARLHILEPYDNESNDMGVYTHMITDRVRFVDTNTEQDIAMSAIPPRALSEVLRDCDLFVGVATIGADPNWHPERYTQGYQDYWHSYSFGELQGAATQRKAILETLLPGLAIGERCHIEGRFLHVKGNIREYKIHIGSTNILMSPNDSYLCIVPARKDTNKVMLPFEGDSGFALLLSKAVMLAADDKIKDSTIISQIKPSKEAVTS</sequence>
<evidence type="ECO:0000313" key="4">
    <source>
        <dbReference type="EMBL" id="OAN13315.1"/>
    </source>
</evidence>
<proteinExistence type="predicted"/>
<dbReference type="RefSeq" id="WP_068333776.1">
    <property type="nucleotide sequence ID" value="NZ_LVHF01000029.1"/>
</dbReference>
<dbReference type="InterPro" id="IPR025406">
    <property type="entry name" value="DUF4132"/>
</dbReference>
<protein>
    <submittedName>
        <fullName evidence="4">Uncharacterized protein</fullName>
    </submittedName>
</protein>
<dbReference type="InterPro" id="IPR056639">
    <property type="entry name" value="DUF7737"/>
</dbReference>
<keyword evidence="5" id="KW-1185">Reference proteome</keyword>
<evidence type="ECO:0000313" key="5">
    <source>
        <dbReference type="Proteomes" id="UP000078503"/>
    </source>
</evidence>
<name>A0A178K8N0_9GAMM</name>
<feature type="domain" description="DUF7737" evidence="3">
    <location>
        <begin position="1231"/>
        <end position="1331"/>
    </location>
</feature>
<feature type="domain" description="DUF4132" evidence="2">
    <location>
        <begin position="926"/>
        <end position="1106"/>
    </location>
</feature>
<gene>
    <name evidence="4" type="ORF">A3K86_16820</name>
</gene>
<dbReference type="EMBL" id="LVHF01000029">
    <property type="protein sequence ID" value="OAN13315.1"/>
    <property type="molecule type" value="Genomic_DNA"/>
</dbReference>
<keyword evidence="1" id="KW-0175">Coiled coil</keyword>
<dbReference type="Pfam" id="PF13569">
    <property type="entry name" value="DUF4132"/>
    <property type="match status" value="1"/>
</dbReference>
<feature type="coiled-coil region" evidence="1">
    <location>
        <begin position="937"/>
        <end position="971"/>
    </location>
</feature>
<evidence type="ECO:0000259" key="3">
    <source>
        <dbReference type="Pfam" id="PF24879"/>
    </source>
</evidence>
<evidence type="ECO:0000256" key="1">
    <source>
        <dbReference type="SAM" id="Coils"/>
    </source>
</evidence>